<evidence type="ECO:0000313" key="2">
    <source>
        <dbReference type="Proteomes" id="UP001262582"/>
    </source>
</evidence>
<gene>
    <name evidence="1" type="ORF">RM539_16735</name>
</gene>
<dbReference type="EMBL" id="JAVRHK010000017">
    <property type="protein sequence ID" value="MDT0678231.1"/>
    <property type="molecule type" value="Genomic_DNA"/>
</dbReference>
<reference evidence="1 2" key="1">
    <citation type="submission" date="2023-09" db="EMBL/GenBank/DDBJ databases">
        <authorList>
            <person name="Rey-Velasco X."/>
        </authorList>
    </citation>
    <scope>NUCLEOTIDE SEQUENCE [LARGE SCALE GENOMIC DNA]</scope>
    <source>
        <strain evidence="1 2">F117</strain>
    </source>
</reference>
<dbReference type="Gene3D" id="3.30.420.260">
    <property type="match status" value="1"/>
</dbReference>
<organism evidence="1 2">
    <name type="scientific">Autumnicola musiva</name>
    <dbReference type="NCBI Taxonomy" id="3075589"/>
    <lineage>
        <taxon>Bacteria</taxon>
        <taxon>Pseudomonadati</taxon>
        <taxon>Bacteroidota</taxon>
        <taxon>Flavobacteriia</taxon>
        <taxon>Flavobacteriales</taxon>
        <taxon>Flavobacteriaceae</taxon>
        <taxon>Autumnicola</taxon>
    </lineage>
</organism>
<dbReference type="Pfam" id="PF12864">
    <property type="entry name" value="DUF3822"/>
    <property type="match status" value="1"/>
</dbReference>
<comment type="caution">
    <text evidence="1">The sequence shown here is derived from an EMBL/GenBank/DDBJ whole genome shotgun (WGS) entry which is preliminary data.</text>
</comment>
<protein>
    <submittedName>
        <fullName evidence="1">DUF3822 family protein</fullName>
    </submittedName>
</protein>
<dbReference type="CDD" id="cd24013">
    <property type="entry name" value="ASKHA_ATPase_BT3980-like"/>
    <property type="match status" value="1"/>
</dbReference>
<proteinExistence type="predicted"/>
<name>A0ABU3D9U5_9FLAO</name>
<evidence type="ECO:0000313" key="1">
    <source>
        <dbReference type="EMBL" id="MDT0678231.1"/>
    </source>
</evidence>
<dbReference type="InterPro" id="IPR024213">
    <property type="entry name" value="DUF3822"/>
</dbReference>
<dbReference type="Gene3D" id="3.30.420.250">
    <property type="match status" value="1"/>
</dbReference>
<accession>A0ABU3D9U5</accession>
<dbReference type="Proteomes" id="UP001262582">
    <property type="component" value="Unassembled WGS sequence"/>
</dbReference>
<sequence length="271" mass="32107">MATNSQKKAFLKMSIQVSLDGLSFCILNTEENTIIYYLKKSFPTRLDPVKVLEKIEEIYSAEPVLQQTVDEVNLIFSNALFTLVPSPFFQEENASSYLKFNTRILKTDVIAYDELQKHEIVNVYIPFTNIINYFFEKYGEFEYRHSISILVEELLKLPAEETKMYIYNRGKEYDLVVIEKEKLLLCNTFSYETREDFLYYILFTAEQLNLDPMELQLMLFGDINRESPLYKIAYTYIRNIDFLNVFFPFDYKDNVNKPSTETEEYILLKSL</sequence>
<dbReference type="RefSeq" id="WP_311504567.1">
    <property type="nucleotide sequence ID" value="NZ_JAVRHK010000017.1"/>
</dbReference>
<keyword evidence="2" id="KW-1185">Reference proteome</keyword>